<keyword evidence="1" id="KW-0732">Signal</keyword>
<dbReference type="InterPro" id="IPR025218">
    <property type="entry name" value="DUF4426"/>
</dbReference>
<organism evidence="3 4">
    <name type="scientific">Marinobacterium aestuarii</name>
    <dbReference type="NCBI Taxonomy" id="1821621"/>
    <lineage>
        <taxon>Bacteria</taxon>
        <taxon>Pseudomonadati</taxon>
        <taxon>Pseudomonadota</taxon>
        <taxon>Gammaproteobacteria</taxon>
        <taxon>Oceanospirillales</taxon>
        <taxon>Oceanospirillaceae</taxon>
        <taxon>Marinobacterium</taxon>
    </lineage>
</organism>
<sequence length="153" mass="16610">MSALTSTVRHTLQGLLAGLALSASFAQADQFVAYGDYEVHYNAFNSTFIEPQVAQSYGLTRSKTLALINVSVLQKASDGSKTPVTAIVKGTASNLIGQSSNISFKKIEETDALYYIGGLPFSNDQLMRIALDVQPDPNQPAYSIQFEQTFYAE</sequence>
<dbReference type="EMBL" id="CP015839">
    <property type="protein sequence ID" value="ANG61242.1"/>
    <property type="molecule type" value="Genomic_DNA"/>
</dbReference>
<protein>
    <recommendedName>
        <fullName evidence="2">DUF4426 domain-containing protein</fullName>
    </recommendedName>
</protein>
<dbReference type="Pfam" id="PF14467">
    <property type="entry name" value="DUF4426"/>
    <property type="match status" value="1"/>
</dbReference>
<evidence type="ECO:0000259" key="2">
    <source>
        <dbReference type="Pfam" id="PF14467"/>
    </source>
</evidence>
<dbReference type="AlphaFoldDB" id="A0A1A9ETY2"/>
<feature type="chain" id="PRO_5008386443" description="DUF4426 domain-containing protein" evidence="1">
    <location>
        <begin position="29"/>
        <end position="153"/>
    </location>
</feature>
<dbReference type="KEGG" id="mars:A8C75_01375"/>
<dbReference type="STRING" id="1821621.A8C75_01375"/>
<evidence type="ECO:0000313" key="4">
    <source>
        <dbReference type="Proteomes" id="UP000078070"/>
    </source>
</evidence>
<reference evidence="3 4" key="2">
    <citation type="journal article" date="2018" name="Int. J. Syst. Evol. Microbiol.">
        <title>Marinobacterium aestuarii sp. nov., a benzene-degrading marine bacterium isolated from estuary sediment.</title>
        <authorList>
            <person name="Bae S.S."/>
            <person name="Jung J."/>
            <person name="Chung D."/>
            <person name="Baek K."/>
        </authorList>
    </citation>
    <scope>NUCLEOTIDE SEQUENCE [LARGE SCALE GENOMIC DNA]</scope>
    <source>
        <strain evidence="3 4">ST58-10</strain>
    </source>
</reference>
<name>A0A1A9ETY2_9GAMM</name>
<keyword evidence="4" id="KW-1185">Reference proteome</keyword>
<proteinExistence type="predicted"/>
<feature type="domain" description="DUF4426" evidence="2">
    <location>
        <begin position="34"/>
        <end position="153"/>
    </location>
</feature>
<evidence type="ECO:0000313" key="3">
    <source>
        <dbReference type="EMBL" id="ANG61242.1"/>
    </source>
</evidence>
<gene>
    <name evidence="3" type="ORF">A8C75_01375</name>
</gene>
<dbReference type="RefSeq" id="WP_067377038.1">
    <property type="nucleotide sequence ID" value="NZ_CP015839.1"/>
</dbReference>
<dbReference type="OrthoDB" id="8563353at2"/>
<evidence type="ECO:0000256" key="1">
    <source>
        <dbReference type="SAM" id="SignalP"/>
    </source>
</evidence>
<accession>A0A1A9ETY2</accession>
<dbReference type="Proteomes" id="UP000078070">
    <property type="component" value="Chromosome"/>
</dbReference>
<dbReference type="Gene3D" id="2.60.40.3340">
    <property type="entry name" value="Domain of unknown function DUF4426"/>
    <property type="match status" value="1"/>
</dbReference>
<feature type="signal peptide" evidence="1">
    <location>
        <begin position="1"/>
        <end position="28"/>
    </location>
</feature>
<reference evidence="4" key="1">
    <citation type="submission" date="2016-05" db="EMBL/GenBank/DDBJ databases">
        <authorList>
            <person name="Baek K."/>
            <person name="Yang S.-J."/>
        </authorList>
    </citation>
    <scope>NUCLEOTIDE SEQUENCE [LARGE SCALE GENOMIC DNA]</scope>
    <source>
        <strain evidence="4">ST58-10</strain>
    </source>
</reference>